<dbReference type="InterPro" id="IPR003660">
    <property type="entry name" value="HAMP_dom"/>
</dbReference>
<dbReference type="InterPro" id="IPR050428">
    <property type="entry name" value="TCS_sensor_his_kinase"/>
</dbReference>
<dbReference type="GO" id="GO:0005886">
    <property type="term" value="C:plasma membrane"/>
    <property type="evidence" value="ECO:0007669"/>
    <property type="project" value="TreeGrafter"/>
</dbReference>
<sequence length="468" mass="51557">MQASDSPVRKLRISTVRQLSLRFSLLFAVMIALFSAGIIVLLRSGVRQQQNRELISAARTIAEALKDGRVQEIDANLPYYITFSVYQSGTQEVIATNDPFLPMLPVTPRRAERYTAKQYFIDGDLNILYYAVPVHAGGDYVIQTALNMDSDTSESIISGVPSILAVVTVPLLLLSYIAVFFMTKHTMRSVRAMTDAAKNISGSNLTDRLPVTDRGDDFDVLAKTLNDLLSRLQTDFERERRFTADVSHELKTPLAVILGHANLLRRWGKHEPDRLEKSLSALIREAHSMEAIIENLLQMTRLENGHIRIHKTPVPVAEFFTRLIDSTQSYAPNVSFTESIGVPTLYTDEALLHQVCTIIISNSVKFAGETAHIELSIRPLLEAERLPDAPASEGAYIISISDNGSGIAQDILPHIFERFYRGDAAHTRGAGGAGLGLSIAASIMQALGGSIRAENNNEKGACIMLQLP</sequence>
<dbReference type="EMBL" id="ATFE01000003">
    <property type="protein sequence ID" value="EPF29823.1"/>
    <property type="molecule type" value="Genomic_DNA"/>
</dbReference>
<dbReference type="GO" id="GO:0000155">
    <property type="term" value="F:phosphorelay sensor kinase activity"/>
    <property type="evidence" value="ECO:0007669"/>
    <property type="project" value="InterPro"/>
</dbReference>
<comment type="catalytic activity">
    <reaction evidence="1">
        <text>ATP + protein L-histidine = ADP + protein N-phospho-L-histidine.</text>
        <dbReference type="EC" id="2.7.13.3"/>
    </reaction>
</comment>
<dbReference type="SMART" id="SM00304">
    <property type="entry name" value="HAMP"/>
    <property type="match status" value="1"/>
</dbReference>
<proteinExistence type="predicted"/>
<dbReference type="PROSITE" id="PS50885">
    <property type="entry name" value="HAMP"/>
    <property type="match status" value="1"/>
</dbReference>
<reference evidence="14 15" key="1">
    <citation type="submission" date="2013-04" db="EMBL/GenBank/DDBJ databases">
        <title>The Genome Sequence of Treponema medium ATCC 700293.</title>
        <authorList>
            <consortium name="The Broad Institute Genomics Platform"/>
            <person name="Earl A."/>
            <person name="Ward D."/>
            <person name="Feldgarden M."/>
            <person name="Gevers D."/>
            <person name="Leonetti C."/>
            <person name="Blanton J.M."/>
            <person name="Dewhirst F.E."/>
            <person name="Izard J."/>
            <person name="Walker B."/>
            <person name="Young S."/>
            <person name="Zeng Q."/>
            <person name="Gargeya S."/>
            <person name="Fitzgerald M."/>
            <person name="Haas B."/>
            <person name="Abouelleil A."/>
            <person name="Allen A.W."/>
            <person name="Alvarado L."/>
            <person name="Arachchi H.M."/>
            <person name="Berlin A.M."/>
            <person name="Chapman S.B."/>
            <person name="Gainer-Dewar J."/>
            <person name="Goldberg J."/>
            <person name="Griggs A."/>
            <person name="Gujja S."/>
            <person name="Hansen M."/>
            <person name="Howarth C."/>
            <person name="Imamovic A."/>
            <person name="Ireland A."/>
            <person name="Larimer J."/>
            <person name="McCowan C."/>
            <person name="Murphy C."/>
            <person name="Pearson M."/>
            <person name="Poon T.W."/>
            <person name="Priest M."/>
            <person name="Roberts A."/>
            <person name="Saif S."/>
            <person name="Shea T."/>
            <person name="Sisk P."/>
            <person name="Sykes S."/>
            <person name="Wortman J."/>
            <person name="Nusbaum C."/>
            <person name="Birren B."/>
        </authorList>
    </citation>
    <scope>NUCLEOTIDE SEQUENCE [LARGE SCALE GENOMIC DNA]</scope>
    <source>
        <strain evidence="14 15">ATCC 700293</strain>
    </source>
</reference>
<comment type="caution">
    <text evidence="14">The sequence shown here is derived from an EMBL/GenBank/DDBJ whole genome shotgun (WGS) entry which is preliminary data.</text>
</comment>
<keyword evidence="5" id="KW-0808">Transferase</keyword>
<comment type="subcellular location">
    <subcellularLocation>
        <location evidence="2">Membrane</location>
    </subcellularLocation>
</comment>
<dbReference type="SUPFAM" id="SSF47384">
    <property type="entry name" value="Homodimeric domain of signal transducing histidine kinase"/>
    <property type="match status" value="1"/>
</dbReference>
<keyword evidence="9" id="KW-0902">Two-component regulatory system</keyword>
<name>A0AA87NUM2_TREMD</name>
<dbReference type="Pfam" id="PF00512">
    <property type="entry name" value="HisKA"/>
    <property type="match status" value="1"/>
</dbReference>
<keyword evidence="6 11" id="KW-0812">Transmembrane</keyword>
<dbReference type="EC" id="2.7.13.3" evidence="3"/>
<evidence type="ECO:0000256" key="2">
    <source>
        <dbReference type="ARBA" id="ARBA00004370"/>
    </source>
</evidence>
<dbReference type="Pfam" id="PF02518">
    <property type="entry name" value="HATPase_c"/>
    <property type="match status" value="1"/>
</dbReference>
<dbReference type="InterPro" id="IPR005467">
    <property type="entry name" value="His_kinase_dom"/>
</dbReference>
<dbReference type="InterPro" id="IPR003594">
    <property type="entry name" value="HATPase_dom"/>
</dbReference>
<dbReference type="SMART" id="SM00387">
    <property type="entry name" value="HATPase_c"/>
    <property type="match status" value="1"/>
</dbReference>
<keyword evidence="4" id="KW-0597">Phosphoprotein</keyword>
<feature type="transmembrane region" description="Helical" evidence="11">
    <location>
        <begin position="21"/>
        <end position="42"/>
    </location>
</feature>
<dbReference type="PANTHER" id="PTHR45436:SF5">
    <property type="entry name" value="SENSOR HISTIDINE KINASE TRCS"/>
    <property type="match status" value="1"/>
</dbReference>
<evidence type="ECO:0000259" key="12">
    <source>
        <dbReference type="PROSITE" id="PS50109"/>
    </source>
</evidence>
<dbReference type="Proteomes" id="UP000014634">
    <property type="component" value="Unassembled WGS sequence"/>
</dbReference>
<evidence type="ECO:0000256" key="4">
    <source>
        <dbReference type="ARBA" id="ARBA00022553"/>
    </source>
</evidence>
<dbReference type="SMART" id="SM00388">
    <property type="entry name" value="HisKA"/>
    <property type="match status" value="1"/>
</dbReference>
<evidence type="ECO:0000313" key="15">
    <source>
        <dbReference type="Proteomes" id="UP000014634"/>
    </source>
</evidence>
<dbReference type="InterPro" id="IPR036097">
    <property type="entry name" value="HisK_dim/P_sf"/>
</dbReference>
<dbReference type="InterPro" id="IPR036890">
    <property type="entry name" value="HATPase_C_sf"/>
</dbReference>
<evidence type="ECO:0000256" key="8">
    <source>
        <dbReference type="ARBA" id="ARBA00022989"/>
    </source>
</evidence>
<dbReference type="PROSITE" id="PS50109">
    <property type="entry name" value="HIS_KIN"/>
    <property type="match status" value="1"/>
</dbReference>
<dbReference type="SUPFAM" id="SSF158472">
    <property type="entry name" value="HAMP domain-like"/>
    <property type="match status" value="1"/>
</dbReference>
<gene>
    <name evidence="14" type="ORF">HMPREF9195_00537</name>
</gene>
<dbReference type="Gene3D" id="6.10.340.10">
    <property type="match status" value="1"/>
</dbReference>
<dbReference type="Pfam" id="PF00672">
    <property type="entry name" value="HAMP"/>
    <property type="match status" value="1"/>
</dbReference>
<organism evidence="14 15">
    <name type="scientific">Treponema medium ATCC 700293</name>
    <dbReference type="NCBI Taxonomy" id="1125700"/>
    <lineage>
        <taxon>Bacteria</taxon>
        <taxon>Pseudomonadati</taxon>
        <taxon>Spirochaetota</taxon>
        <taxon>Spirochaetia</taxon>
        <taxon>Spirochaetales</taxon>
        <taxon>Treponemataceae</taxon>
        <taxon>Treponema</taxon>
    </lineage>
</organism>
<evidence type="ECO:0000259" key="13">
    <source>
        <dbReference type="PROSITE" id="PS50885"/>
    </source>
</evidence>
<dbReference type="InterPro" id="IPR003661">
    <property type="entry name" value="HisK_dim/P_dom"/>
</dbReference>
<evidence type="ECO:0000313" key="14">
    <source>
        <dbReference type="EMBL" id="EPF29823.1"/>
    </source>
</evidence>
<feature type="domain" description="HAMP" evidence="13">
    <location>
        <begin position="184"/>
        <end position="237"/>
    </location>
</feature>
<evidence type="ECO:0000256" key="10">
    <source>
        <dbReference type="ARBA" id="ARBA00023136"/>
    </source>
</evidence>
<keyword evidence="8 11" id="KW-1133">Transmembrane helix</keyword>
<protein>
    <recommendedName>
        <fullName evidence="3">histidine kinase</fullName>
        <ecNumber evidence="3">2.7.13.3</ecNumber>
    </recommendedName>
</protein>
<dbReference type="InterPro" id="IPR004358">
    <property type="entry name" value="Sig_transdc_His_kin-like_C"/>
</dbReference>
<feature type="domain" description="Histidine kinase" evidence="12">
    <location>
        <begin position="245"/>
        <end position="468"/>
    </location>
</feature>
<dbReference type="PANTHER" id="PTHR45436">
    <property type="entry name" value="SENSOR HISTIDINE KINASE YKOH"/>
    <property type="match status" value="1"/>
</dbReference>
<evidence type="ECO:0000256" key="6">
    <source>
        <dbReference type="ARBA" id="ARBA00022692"/>
    </source>
</evidence>
<dbReference type="AlphaFoldDB" id="A0AA87NUM2"/>
<keyword evidence="10 11" id="KW-0472">Membrane</keyword>
<accession>A0AA87NUM2</accession>
<evidence type="ECO:0000256" key="11">
    <source>
        <dbReference type="SAM" id="Phobius"/>
    </source>
</evidence>
<dbReference type="RefSeq" id="WP_016522518.1">
    <property type="nucleotide sequence ID" value="NZ_KE332517.1"/>
</dbReference>
<dbReference type="Gene3D" id="1.10.287.130">
    <property type="match status" value="1"/>
</dbReference>
<dbReference type="CDD" id="cd06225">
    <property type="entry name" value="HAMP"/>
    <property type="match status" value="1"/>
</dbReference>
<dbReference type="PRINTS" id="PR00344">
    <property type="entry name" value="BCTRLSENSOR"/>
</dbReference>
<dbReference type="SUPFAM" id="SSF55874">
    <property type="entry name" value="ATPase domain of HSP90 chaperone/DNA topoisomerase II/histidine kinase"/>
    <property type="match status" value="1"/>
</dbReference>
<evidence type="ECO:0000256" key="9">
    <source>
        <dbReference type="ARBA" id="ARBA00023012"/>
    </source>
</evidence>
<evidence type="ECO:0000256" key="5">
    <source>
        <dbReference type="ARBA" id="ARBA00022679"/>
    </source>
</evidence>
<evidence type="ECO:0000256" key="1">
    <source>
        <dbReference type="ARBA" id="ARBA00000085"/>
    </source>
</evidence>
<dbReference type="FunFam" id="1.10.287.130:FF:000001">
    <property type="entry name" value="Two-component sensor histidine kinase"/>
    <property type="match status" value="1"/>
</dbReference>
<dbReference type="CDD" id="cd00082">
    <property type="entry name" value="HisKA"/>
    <property type="match status" value="1"/>
</dbReference>
<evidence type="ECO:0000256" key="7">
    <source>
        <dbReference type="ARBA" id="ARBA00022777"/>
    </source>
</evidence>
<keyword evidence="7" id="KW-0418">Kinase</keyword>
<dbReference type="Gene3D" id="3.30.565.10">
    <property type="entry name" value="Histidine kinase-like ATPase, C-terminal domain"/>
    <property type="match status" value="1"/>
</dbReference>
<dbReference type="CDD" id="cd00075">
    <property type="entry name" value="HATPase"/>
    <property type="match status" value="1"/>
</dbReference>
<feature type="transmembrane region" description="Helical" evidence="11">
    <location>
        <begin position="156"/>
        <end position="181"/>
    </location>
</feature>
<evidence type="ECO:0000256" key="3">
    <source>
        <dbReference type="ARBA" id="ARBA00012438"/>
    </source>
</evidence>